<name>A0A840NA68_9PSEU</name>
<dbReference type="PANTHER" id="PTHR42824">
    <property type="entry name" value="GLUTAMINE AMIDOTRANSFERASE"/>
    <property type="match status" value="1"/>
</dbReference>
<dbReference type="SUPFAM" id="SSF56235">
    <property type="entry name" value="N-terminal nucleophile aminohydrolases (Ntn hydrolases)"/>
    <property type="match status" value="1"/>
</dbReference>
<feature type="domain" description="Glutamine amidotransferase type-2" evidence="2">
    <location>
        <begin position="2"/>
        <end position="255"/>
    </location>
</feature>
<keyword evidence="3" id="KW-0808">Transferase</keyword>
<accession>A0A840NA68</accession>
<proteinExistence type="predicted"/>
<gene>
    <name evidence="3" type="ORF">BJ969_002204</name>
</gene>
<dbReference type="Proteomes" id="UP000580474">
    <property type="component" value="Unassembled WGS sequence"/>
</dbReference>
<keyword evidence="1 3" id="KW-0315">Glutamine amidotransferase</keyword>
<dbReference type="EMBL" id="JACHIV010000001">
    <property type="protein sequence ID" value="MBB5069116.1"/>
    <property type="molecule type" value="Genomic_DNA"/>
</dbReference>
<dbReference type="PANTHER" id="PTHR42824:SF1">
    <property type="entry name" value="GLUTAMINE AMIDOTRANSFERASE YAFJ-RELATED"/>
    <property type="match status" value="1"/>
</dbReference>
<evidence type="ECO:0000313" key="4">
    <source>
        <dbReference type="Proteomes" id="UP000580474"/>
    </source>
</evidence>
<comment type="caution">
    <text evidence="3">The sequence shown here is derived from an EMBL/GenBank/DDBJ whole genome shotgun (WGS) entry which is preliminary data.</text>
</comment>
<reference evidence="3 4" key="1">
    <citation type="submission" date="2020-08" db="EMBL/GenBank/DDBJ databases">
        <title>Sequencing the genomes of 1000 actinobacteria strains.</title>
        <authorList>
            <person name="Klenk H.-P."/>
        </authorList>
    </citation>
    <scope>NUCLEOTIDE SEQUENCE [LARGE SCALE GENOMIC DNA]</scope>
    <source>
        <strain evidence="3 4">DSM 45582</strain>
    </source>
</reference>
<dbReference type="InterPro" id="IPR017932">
    <property type="entry name" value="GATase_2_dom"/>
</dbReference>
<evidence type="ECO:0000256" key="1">
    <source>
        <dbReference type="ARBA" id="ARBA00022962"/>
    </source>
</evidence>
<keyword evidence="4" id="KW-1185">Reference proteome</keyword>
<dbReference type="PROSITE" id="PS51278">
    <property type="entry name" value="GATASE_TYPE_2"/>
    <property type="match status" value="1"/>
</dbReference>
<dbReference type="AlphaFoldDB" id="A0A840NA68"/>
<dbReference type="RefSeq" id="WP_184478845.1">
    <property type="nucleotide sequence ID" value="NZ_JACHIV010000001.1"/>
</dbReference>
<dbReference type="Gene3D" id="3.60.20.10">
    <property type="entry name" value="Glutamine Phosphoribosylpyrophosphate, subunit 1, domain 1"/>
    <property type="match status" value="1"/>
</dbReference>
<evidence type="ECO:0000313" key="3">
    <source>
        <dbReference type="EMBL" id="MBB5069116.1"/>
    </source>
</evidence>
<dbReference type="GO" id="GO:0016740">
    <property type="term" value="F:transferase activity"/>
    <property type="evidence" value="ECO:0007669"/>
    <property type="project" value="UniProtKB-KW"/>
</dbReference>
<sequence>MCRLLGVVARRPEPLGELLAEEIPEFVALSREHGDGWGVASWSGTAPAVARDVEAAHRSARFGMVRRTTTDAGLLHIRMASAGSPLTAQNTHPFTGRRMAFAHNGFFSPRDALDELIPADLLATATGDTDSERYFLLLRGLLREHEPAAALALAAERIRLRATAFASLNCLLLTDDALYAYSEQNPDSEVARRRGPEFFRLHYQITEDRVVVGSSGMPRAQRSWTELPERHVLEIRRGDLRVSAHPPLPPVAAAS</sequence>
<organism evidence="3 4">
    <name type="scientific">Saccharopolyspora gloriosae</name>
    <dbReference type="NCBI Taxonomy" id="455344"/>
    <lineage>
        <taxon>Bacteria</taxon>
        <taxon>Bacillati</taxon>
        <taxon>Actinomycetota</taxon>
        <taxon>Actinomycetes</taxon>
        <taxon>Pseudonocardiales</taxon>
        <taxon>Pseudonocardiaceae</taxon>
        <taxon>Saccharopolyspora</taxon>
    </lineage>
</organism>
<evidence type="ECO:0000259" key="2">
    <source>
        <dbReference type="PROSITE" id="PS51278"/>
    </source>
</evidence>
<dbReference type="InterPro" id="IPR029055">
    <property type="entry name" value="Ntn_hydrolases_N"/>
</dbReference>
<protein>
    <submittedName>
        <fullName evidence="3">Putative glutamine amidotransferase</fullName>
    </submittedName>
</protein>
<dbReference type="Pfam" id="PF13230">
    <property type="entry name" value="GATase_4"/>
    <property type="match status" value="1"/>
</dbReference>
<dbReference type="InterPro" id="IPR026869">
    <property type="entry name" value="EgtC-like"/>
</dbReference>